<gene>
    <name evidence="12" type="ORF">ER308_03225</name>
</gene>
<evidence type="ECO:0000256" key="4">
    <source>
        <dbReference type="ARBA" id="ARBA00022723"/>
    </source>
</evidence>
<keyword evidence="4" id="KW-0479">Metal-binding</keyword>
<evidence type="ECO:0000256" key="6">
    <source>
        <dbReference type="ARBA" id="ARBA00022840"/>
    </source>
</evidence>
<dbReference type="SUPFAM" id="SSF53623">
    <property type="entry name" value="MurD-like peptide ligases, catalytic domain"/>
    <property type="match status" value="1"/>
</dbReference>
<evidence type="ECO:0000256" key="2">
    <source>
        <dbReference type="ARBA" id="ARBA00013025"/>
    </source>
</evidence>
<keyword evidence="13" id="KW-1185">Reference proteome</keyword>
<dbReference type="Gene3D" id="3.90.190.20">
    <property type="entry name" value="Mur ligase, C-terminal domain"/>
    <property type="match status" value="1"/>
</dbReference>
<evidence type="ECO:0000259" key="11">
    <source>
        <dbReference type="Pfam" id="PF02875"/>
    </source>
</evidence>
<name>A0A411YBU8_9ACTN</name>
<dbReference type="AlphaFoldDB" id="A0A411YBU8"/>
<dbReference type="GO" id="GO:0005737">
    <property type="term" value="C:cytoplasm"/>
    <property type="evidence" value="ECO:0007669"/>
    <property type="project" value="TreeGrafter"/>
</dbReference>
<keyword evidence="6" id="KW-0067">ATP-binding</keyword>
<dbReference type="EMBL" id="CP036402">
    <property type="protein sequence ID" value="QBI18666.1"/>
    <property type="molecule type" value="Genomic_DNA"/>
</dbReference>
<dbReference type="KEGG" id="erz:ER308_03225"/>
<dbReference type="Proteomes" id="UP000291469">
    <property type="component" value="Chromosome"/>
</dbReference>
<comment type="catalytic activity">
    <reaction evidence="9">
        <text>(6S)-5,6,7,8-tetrahydrofolyl-(gamma-L-Glu)(n) + L-glutamate + ATP = (6S)-5,6,7,8-tetrahydrofolyl-(gamma-L-Glu)(n+1) + ADP + phosphate + H(+)</text>
        <dbReference type="Rhea" id="RHEA:10580"/>
        <dbReference type="Rhea" id="RHEA-COMP:14738"/>
        <dbReference type="Rhea" id="RHEA-COMP:14740"/>
        <dbReference type="ChEBI" id="CHEBI:15378"/>
        <dbReference type="ChEBI" id="CHEBI:29985"/>
        <dbReference type="ChEBI" id="CHEBI:30616"/>
        <dbReference type="ChEBI" id="CHEBI:43474"/>
        <dbReference type="ChEBI" id="CHEBI:141005"/>
        <dbReference type="ChEBI" id="CHEBI:456216"/>
        <dbReference type="EC" id="6.3.2.17"/>
    </reaction>
</comment>
<dbReference type="InterPro" id="IPR001645">
    <property type="entry name" value="Folylpolyglutamate_synth"/>
</dbReference>
<dbReference type="Pfam" id="PF02875">
    <property type="entry name" value="Mur_ligase_C"/>
    <property type="match status" value="1"/>
</dbReference>
<comment type="similarity">
    <text evidence="1">Belongs to the folylpolyglutamate synthase family.</text>
</comment>
<keyword evidence="7" id="KW-0460">Magnesium</keyword>
<dbReference type="Gene3D" id="3.40.1190.10">
    <property type="entry name" value="Mur-like, catalytic domain"/>
    <property type="match status" value="1"/>
</dbReference>
<dbReference type="OrthoDB" id="9809356at2"/>
<dbReference type="PANTHER" id="PTHR11136">
    <property type="entry name" value="FOLYLPOLYGLUTAMATE SYNTHASE-RELATED"/>
    <property type="match status" value="1"/>
</dbReference>
<dbReference type="PANTHER" id="PTHR11136:SF0">
    <property type="entry name" value="DIHYDROFOLATE SYNTHETASE-RELATED"/>
    <property type="match status" value="1"/>
</dbReference>
<dbReference type="SUPFAM" id="SSF53244">
    <property type="entry name" value="MurD-like peptide ligases, peptide-binding domain"/>
    <property type="match status" value="1"/>
</dbReference>
<dbReference type="RefSeq" id="WP_131153664.1">
    <property type="nucleotide sequence ID" value="NZ_CP036402.1"/>
</dbReference>
<dbReference type="InterPro" id="IPR004101">
    <property type="entry name" value="Mur_ligase_C"/>
</dbReference>
<accession>A0A411YBU8</accession>
<keyword evidence="3" id="KW-0436">Ligase</keyword>
<dbReference type="EC" id="6.3.2.17" evidence="2"/>
<dbReference type="InterPro" id="IPR036615">
    <property type="entry name" value="Mur_ligase_C_dom_sf"/>
</dbReference>
<evidence type="ECO:0000256" key="3">
    <source>
        <dbReference type="ARBA" id="ARBA00022598"/>
    </source>
</evidence>
<evidence type="ECO:0000256" key="9">
    <source>
        <dbReference type="ARBA" id="ARBA00047493"/>
    </source>
</evidence>
<protein>
    <recommendedName>
        <fullName evidence="2">tetrahydrofolate synthase</fullName>
        <ecNumber evidence="2">6.3.2.17</ecNumber>
    </recommendedName>
    <alternativeName>
        <fullName evidence="8">Tetrahydrofolylpolyglutamate synthase</fullName>
    </alternativeName>
</protein>
<evidence type="ECO:0000313" key="13">
    <source>
        <dbReference type="Proteomes" id="UP000291469"/>
    </source>
</evidence>
<dbReference type="GO" id="GO:0004326">
    <property type="term" value="F:tetrahydrofolylpolyglutamate synthase activity"/>
    <property type="evidence" value="ECO:0007669"/>
    <property type="project" value="UniProtKB-EC"/>
</dbReference>
<keyword evidence="5" id="KW-0547">Nucleotide-binding</keyword>
<evidence type="ECO:0000313" key="12">
    <source>
        <dbReference type="EMBL" id="QBI18666.1"/>
    </source>
</evidence>
<sequence>MSDPFDPEDPEEEGPEPEGSEAAADDEADTEPHDPAALGLGEREPDDLGLGPEDAARLGVGEVDPFVEVDPDEPIDLDEHAEVEETLPAGPGPTAAGALDALLERSDALPSRDRLLTLLELLGRPDRAQPAIVVVASHGASSIARMVVALLGALGLTAGTLERTHLQDLAERSRIAAGLADRALLEEQAGELAPFLLEADDRHPEPVTRDEALAALAFARFADGPVDVAVVEAGPGGAADPASVVRAEVAVVGPLDDEDVASAAEVAGRAATVVRATLDEATAEAIDGAVVGDARRVVVGRDAALVQRDLALAGQQVVLRGVTDLVDEIYLALQGAHQAQHAVAALAAVEGFLGFAGGLDPEALREGFAGVRAPGRLEVVRRPEESTVVLDLADRAPRTRALARALEDEFAFRNQVIVAAPSAEADVAACLRPLLGAARHLVAVPAPGAADPERVAAAGRALGASVELAADATAALDLAGGVIGEQDAVVVAGVPAFVGQVRAALGLDPA</sequence>
<dbReference type="GO" id="GO:0008841">
    <property type="term" value="F:dihydrofolate synthase activity"/>
    <property type="evidence" value="ECO:0007669"/>
    <property type="project" value="TreeGrafter"/>
</dbReference>
<feature type="domain" description="Mur ligase C-terminal" evidence="11">
    <location>
        <begin position="375"/>
        <end position="493"/>
    </location>
</feature>
<evidence type="ECO:0000256" key="5">
    <source>
        <dbReference type="ARBA" id="ARBA00022741"/>
    </source>
</evidence>
<dbReference type="GO" id="GO:0005524">
    <property type="term" value="F:ATP binding"/>
    <property type="evidence" value="ECO:0007669"/>
    <property type="project" value="UniProtKB-KW"/>
</dbReference>
<dbReference type="InterPro" id="IPR036565">
    <property type="entry name" value="Mur-like_cat_sf"/>
</dbReference>
<evidence type="ECO:0000256" key="1">
    <source>
        <dbReference type="ARBA" id="ARBA00008276"/>
    </source>
</evidence>
<organism evidence="12 13">
    <name type="scientific">Egibacter rhizosphaerae</name>
    <dbReference type="NCBI Taxonomy" id="1670831"/>
    <lineage>
        <taxon>Bacteria</taxon>
        <taxon>Bacillati</taxon>
        <taxon>Actinomycetota</taxon>
        <taxon>Nitriliruptoria</taxon>
        <taxon>Egibacterales</taxon>
        <taxon>Egibacteraceae</taxon>
        <taxon>Egibacter</taxon>
    </lineage>
</organism>
<dbReference type="GO" id="GO:0046872">
    <property type="term" value="F:metal ion binding"/>
    <property type="evidence" value="ECO:0007669"/>
    <property type="project" value="UniProtKB-KW"/>
</dbReference>
<evidence type="ECO:0000256" key="8">
    <source>
        <dbReference type="ARBA" id="ARBA00030592"/>
    </source>
</evidence>
<reference evidence="12 13" key="1">
    <citation type="submission" date="2019-01" db="EMBL/GenBank/DDBJ databases">
        <title>Egibacter rhizosphaerae EGI 80759T.</title>
        <authorList>
            <person name="Chen D.-D."/>
            <person name="Tian Y."/>
            <person name="Jiao J.-Y."/>
            <person name="Zhang X.-T."/>
            <person name="Zhang Y.-G."/>
            <person name="Zhang Y."/>
            <person name="Xiao M."/>
            <person name="Shu W.-S."/>
            <person name="Li W.-J."/>
        </authorList>
    </citation>
    <scope>NUCLEOTIDE SEQUENCE [LARGE SCALE GENOMIC DNA]</scope>
    <source>
        <strain evidence="12 13">EGI 80759</strain>
    </source>
</reference>
<evidence type="ECO:0000256" key="7">
    <source>
        <dbReference type="ARBA" id="ARBA00022842"/>
    </source>
</evidence>
<evidence type="ECO:0000256" key="10">
    <source>
        <dbReference type="SAM" id="MobiDB-lite"/>
    </source>
</evidence>
<proteinExistence type="inferred from homology"/>
<feature type="compositionally biased region" description="Acidic residues" evidence="10">
    <location>
        <begin position="1"/>
        <end position="29"/>
    </location>
</feature>
<feature type="region of interest" description="Disordered" evidence="10">
    <location>
        <begin position="1"/>
        <end position="72"/>
    </location>
</feature>